<dbReference type="InterPro" id="IPR005822">
    <property type="entry name" value="Ribosomal_uL13"/>
</dbReference>
<accession>A0A3P3XUB3</accession>
<dbReference type="PANTHER" id="PTHR11545:SF2">
    <property type="entry name" value="LARGE RIBOSOMAL SUBUNIT PROTEIN UL13M"/>
    <property type="match status" value="1"/>
</dbReference>
<evidence type="ECO:0000256" key="2">
    <source>
        <dbReference type="ARBA" id="ARBA00011838"/>
    </source>
</evidence>
<gene>
    <name evidence="6 7" type="primary">rplM</name>
    <name evidence="7" type="ORF">SPIRO4BDMA_70292</name>
</gene>
<name>A0A3P3XUB3_9SPIR</name>
<dbReference type="NCBIfam" id="TIGR01066">
    <property type="entry name" value="rplM_bact"/>
    <property type="match status" value="1"/>
</dbReference>
<dbReference type="Pfam" id="PF00572">
    <property type="entry name" value="Ribosomal_L13"/>
    <property type="match status" value="1"/>
</dbReference>
<dbReference type="EMBL" id="FWDO01000007">
    <property type="protein sequence ID" value="SLM19868.1"/>
    <property type="molecule type" value="Genomic_DNA"/>
</dbReference>
<comment type="function">
    <text evidence="6">This protein is one of the early assembly proteins of the 50S ribosomal subunit, although it is not seen to bind rRNA by itself. It is important during the early stages of 50S assembly.</text>
</comment>
<evidence type="ECO:0000256" key="6">
    <source>
        <dbReference type="HAMAP-Rule" id="MF_01366"/>
    </source>
</evidence>
<comment type="subunit">
    <text evidence="2 6">Part of the 50S ribosomal subunit.</text>
</comment>
<dbReference type="SUPFAM" id="SSF52161">
    <property type="entry name" value="Ribosomal protein L13"/>
    <property type="match status" value="1"/>
</dbReference>
<protein>
    <recommendedName>
        <fullName evidence="5 6">Large ribosomal subunit protein uL13</fullName>
    </recommendedName>
</protein>
<dbReference type="GO" id="GO:0003729">
    <property type="term" value="F:mRNA binding"/>
    <property type="evidence" value="ECO:0007669"/>
    <property type="project" value="TreeGrafter"/>
</dbReference>
<dbReference type="CDD" id="cd00392">
    <property type="entry name" value="Ribosomal_L13"/>
    <property type="match status" value="1"/>
</dbReference>
<dbReference type="FunFam" id="3.90.1180.10:FF:000001">
    <property type="entry name" value="50S ribosomal protein L13"/>
    <property type="match status" value="1"/>
</dbReference>
<organism evidence="7">
    <name type="scientific">uncultured spirochete</name>
    <dbReference type="NCBI Taxonomy" id="156406"/>
    <lineage>
        <taxon>Bacteria</taxon>
        <taxon>Pseudomonadati</taxon>
        <taxon>Spirochaetota</taxon>
        <taxon>Spirochaetia</taxon>
        <taxon>Spirochaetales</taxon>
        <taxon>environmental samples</taxon>
    </lineage>
</organism>
<evidence type="ECO:0000256" key="3">
    <source>
        <dbReference type="ARBA" id="ARBA00022980"/>
    </source>
</evidence>
<comment type="similarity">
    <text evidence="1 6">Belongs to the universal ribosomal protein uL13 family.</text>
</comment>
<dbReference type="InterPro" id="IPR036899">
    <property type="entry name" value="Ribosomal_uL13_sf"/>
</dbReference>
<evidence type="ECO:0000313" key="7">
    <source>
        <dbReference type="EMBL" id="SLM19868.1"/>
    </source>
</evidence>
<dbReference type="GO" id="GO:0022625">
    <property type="term" value="C:cytosolic large ribosomal subunit"/>
    <property type="evidence" value="ECO:0007669"/>
    <property type="project" value="TreeGrafter"/>
</dbReference>
<dbReference type="GO" id="GO:0017148">
    <property type="term" value="P:negative regulation of translation"/>
    <property type="evidence" value="ECO:0007669"/>
    <property type="project" value="TreeGrafter"/>
</dbReference>
<dbReference type="AlphaFoldDB" id="A0A3P3XUB3"/>
<sequence length="142" mass="15647">MKTVFVTAATAERKWYIIDAAGKPLGRVAVKVASILRGKNKPTFTPSQETGDYVIVVNADKVMVTGRKRQNKMYYHHTGFPGGIKDFNFNELIGRNPVSPMEIAIRGMLPKGPLGRKLFKNAKVYAGPDHPHVAQTPTAIDL</sequence>
<evidence type="ECO:0000256" key="4">
    <source>
        <dbReference type="ARBA" id="ARBA00023274"/>
    </source>
</evidence>
<proteinExistence type="inferred from homology"/>
<dbReference type="PIRSF" id="PIRSF002181">
    <property type="entry name" value="Ribosomal_L13"/>
    <property type="match status" value="1"/>
</dbReference>
<dbReference type="GO" id="GO:0006412">
    <property type="term" value="P:translation"/>
    <property type="evidence" value="ECO:0007669"/>
    <property type="project" value="UniProtKB-UniRule"/>
</dbReference>
<dbReference type="GO" id="GO:0003735">
    <property type="term" value="F:structural constituent of ribosome"/>
    <property type="evidence" value="ECO:0007669"/>
    <property type="project" value="InterPro"/>
</dbReference>
<evidence type="ECO:0000256" key="1">
    <source>
        <dbReference type="ARBA" id="ARBA00006227"/>
    </source>
</evidence>
<keyword evidence="4 6" id="KW-0687">Ribonucleoprotein</keyword>
<dbReference type="InterPro" id="IPR005823">
    <property type="entry name" value="Ribosomal_uL13_bac-type"/>
</dbReference>
<keyword evidence="3 6" id="KW-0689">Ribosomal protein</keyword>
<dbReference type="HAMAP" id="MF_01366">
    <property type="entry name" value="Ribosomal_uL13"/>
    <property type="match status" value="1"/>
</dbReference>
<dbReference type="Gene3D" id="3.90.1180.10">
    <property type="entry name" value="Ribosomal protein L13"/>
    <property type="match status" value="1"/>
</dbReference>
<evidence type="ECO:0000256" key="5">
    <source>
        <dbReference type="ARBA" id="ARBA00035201"/>
    </source>
</evidence>
<dbReference type="PANTHER" id="PTHR11545">
    <property type="entry name" value="RIBOSOMAL PROTEIN L13"/>
    <property type="match status" value="1"/>
</dbReference>
<reference evidence="7" key="1">
    <citation type="submission" date="2017-02" db="EMBL/GenBank/DDBJ databases">
        <authorList>
            <person name="Regsiter A."/>
            <person name="William W."/>
        </authorList>
    </citation>
    <scope>NUCLEOTIDE SEQUENCE</scope>
    <source>
        <strain evidence="7">BdmA 4</strain>
    </source>
</reference>